<dbReference type="InterPro" id="IPR036938">
    <property type="entry name" value="PAP2/HPO_sf"/>
</dbReference>
<dbReference type="SUPFAM" id="SSF48317">
    <property type="entry name" value="Acid phosphatase/Vanadium-dependent haloperoxidase"/>
    <property type="match status" value="1"/>
</dbReference>
<keyword evidence="4" id="KW-1185">Reference proteome</keyword>
<sequence length="288" mass="32052">MWRYGLLRFARNDEEGFPCPPASAKPRAMNRTGLFIALALALIVGILFGLYPELDLKLAALFYDAAEQTFPVKLDTVAQFARDAAMWIAWALVLPAIVTIVWKFIRPDRPMLMSGRAAVFLLATMLLSAGVLTNFTFKNYWGRPRPVFVTQFGGDLQFMPWWDPRGGCPRNCSFFSGEGATAFWTYAPAALTPPAWRPLAFAGATVFGIVTSGLRMAFGGHFFTDVAIAGLVSFFTVWLFYALIYRWASTRLTDAQVDAALTRLAMPGYRWMQRWRGGGKAASSQPEV</sequence>
<protein>
    <submittedName>
        <fullName evidence="3">Membrane-associated PAP2 superfamily phosphatase</fullName>
    </submittedName>
</protein>
<dbReference type="Pfam" id="PF01569">
    <property type="entry name" value="PAP2"/>
    <property type="match status" value="1"/>
</dbReference>
<dbReference type="InterPro" id="IPR000326">
    <property type="entry name" value="PAP2/HPO"/>
</dbReference>
<evidence type="ECO:0000313" key="3">
    <source>
        <dbReference type="EMBL" id="TWC00757.1"/>
    </source>
</evidence>
<keyword evidence="1" id="KW-0472">Membrane</keyword>
<evidence type="ECO:0000259" key="2">
    <source>
        <dbReference type="SMART" id="SM00014"/>
    </source>
</evidence>
<feature type="transmembrane region" description="Helical" evidence="1">
    <location>
        <begin position="226"/>
        <end position="248"/>
    </location>
</feature>
<dbReference type="AlphaFoldDB" id="A0A560LZ86"/>
<dbReference type="EMBL" id="VITY01000004">
    <property type="protein sequence ID" value="TWC00757.1"/>
    <property type="molecule type" value="Genomic_DNA"/>
</dbReference>
<reference evidence="3 4" key="1">
    <citation type="submission" date="2019-06" db="EMBL/GenBank/DDBJ databases">
        <title>Genomic Encyclopedia of Type Strains, Phase IV (KMG-V): Genome sequencing to study the core and pangenomes of soil and plant-associated prokaryotes.</title>
        <authorList>
            <person name="Whitman W."/>
        </authorList>
    </citation>
    <scope>NUCLEOTIDE SEQUENCE [LARGE SCALE GENOMIC DNA]</scope>
    <source>
        <strain evidence="3 4">BR 10355</strain>
    </source>
</reference>
<organism evidence="3 4">
    <name type="scientific">Bradyrhizobium macuxiense</name>
    <dbReference type="NCBI Taxonomy" id="1755647"/>
    <lineage>
        <taxon>Bacteria</taxon>
        <taxon>Pseudomonadati</taxon>
        <taxon>Pseudomonadota</taxon>
        <taxon>Alphaproteobacteria</taxon>
        <taxon>Hyphomicrobiales</taxon>
        <taxon>Nitrobacteraceae</taxon>
        <taxon>Bradyrhizobium</taxon>
    </lineage>
</organism>
<keyword evidence="1" id="KW-1133">Transmembrane helix</keyword>
<keyword evidence="1" id="KW-0812">Transmembrane</keyword>
<feature type="transmembrane region" description="Helical" evidence="1">
    <location>
        <begin position="33"/>
        <end position="51"/>
    </location>
</feature>
<dbReference type="CDD" id="cd03396">
    <property type="entry name" value="PAP2_like_6"/>
    <property type="match status" value="1"/>
</dbReference>
<feature type="transmembrane region" description="Helical" evidence="1">
    <location>
        <begin position="84"/>
        <end position="105"/>
    </location>
</feature>
<feature type="domain" description="Phosphatidic acid phosphatase type 2/haloperoxidase" evidence="2">
    <location>
        <begin position="120"/>
        <end position="241"/>
    </location>
</feature>
<comment type="caution">
    <text evidence="3">The sequence shown here is derived from an EMBL/GenBank/DDBJ whole genome shotgun (WGS) entry which is preliminary data.</text>
</comment>
<dbReference type="Gene3D" id="1.20.144.10">
    <property type="entry name" value="Phosphatidic acid phosphatase type 2/haloperoxidase"/>
    <property type="match status" value="1"/>
</dbReference>
<proteinExistence type="predicted"/>
<evidence type="ECO:0000256" key="1">
    <source>
        <dbReference type="SAM" id="Phobius"/>
    </source>
</evidence>
<dbReference type="STRING" id="1755647.AS156_23290"/>
<gene>
    <name evidence="3" type="ORF">FBZ93_10427</name>
</gene>
<evidence type="ECO:0000313" key="4">
    <source>
        <dbReference type="Proteomes" id="UP000321304"/>
    </source>
</evidence>
<feature type="transmembrane region" description="Helical" evidence="1">
    <location>
        <begin position="117"/>
        <end position="137"/>
    </location>
</feature>
<dbReference type="SMART" id="SM00014">
    <property type="entry name" value="acidPPc"/>
    <property type="match status" value="1"/>
</dbReference>
<name>A0A560LZ86_9BRAD</name>
<dbReference type="Proteomes" id="UP000321304">
    <property type="component" value="Unassembled WGS sequence"/>
</dbReference>
<accession>A0A560LZ86</accession>